<dbReference type="STRING" id="947166.A0A1D1UL80"/>
<accession>A0A1D1UL80</accession>
<dbReference type="SMART" id="SM00033">
    <property type="entry name" value="CH"/>
    <property type="match status" value="1"/>
</dbReference>
<protein>
    <recommendedName>
        <fullName evidence="1">Calponin-homology (CH) domain-containing protein</fullName>
    </recommendedName>
</protein>
<dbReference type="GO" id="GO:0051015">
    <property type="term" value="F:actin filament binding"/>
    <property type="evidence" value="ECO:0007669"/>
    <property type="project" value="TreeGrafter"/>
</dbReference>
<organism evidence="2 3">
    <name type="scientific">Ramazzottius varieornatus</name>
    <name type="common">Water bear</name>
    <name type="synonym">Tardigrade</name>
    <dbReference type="NCBI Taxonomy" id="947166"/>
    <lineage>
        <taxon>Eukaryota</taxon>
        <taxon>Metazoa</taxon>
        <taxon>Ecdysozoa</taxon>
        <taxon>Tardigrada</taxon>
        <taxon>Eutardigrada</taxon>
        <taxon>Parachela</taxon>
        <taxon>Hypsibioidea</taxon>
        <taxon>Ramazzottiidae</taxon>
        <taxon>Ramazzottius</taxon>
    </lineage>
</organism>
<dbReference type="Pfam" id="PF00307">
    <property type="entry name" value="CH"/>
    <property type="match status" value="1"/>
</dbReference>
<feature type="domain" description="Calponin-homology (CH)" evidence="1">
    <location>
        <begin position="11"/>
        <end position="116"/>
    </location>
</feature>
<dbReference type="OrthoDB" id="10029858at2759"/>
<proteinExistence type="predicted"/>
<dbReference type="InterPro" id="IPR001715">
    <property type="entry name" value="CH_dom"/>
</dbReference>
<dbReference type="AlphaFoldDB" id="A0A1D1UL80"/>
<dbReference type="PROSITE" id="PS50021">
    <property type="entry name" value="CH"/>
    <property type="match status" value="1"/>
</dbReference>
<gene>
    <name evidence="2" type="primary">RvY_00799-1</name>
    <name evidence="2" type="synonym">RvY_00799.1</name>
    <name evidence="2" type="ORF">RvY_00799</name>
</gene>
<keyword evidence="3" id="KW-1185">Reference proteome</keyword>
<reference evidence="2 3" key="1">
    <citation type="journal article" date="2016" name="Nat. Commun.">
        <title>Extremotolerant tardigrade genome and improved radiotolerance of human cultured cells by tardigrade-unique protein.</title>
        <authorList>
            <person name="Hashimoto T."/>
            <person name="Horikawa D.D."/>
            <person name="Saito Y."/>
            <person name="Kuwahara H."/>
            <person name="Kozuka-Hata H."/>
            <person name="Shin-I T."/>
            <person name="Minakuchi Y."/>
            <person name="Ohishi K."/>
            <person name="Motoyama A."/>
            <person name="Aizu T."/>
            <person name="Enomoto A."/>
            <person name="Kondo K."/>
            <person name="Tanaka S."/>
            <person name="Hara Y."/>
            <person name="Koshikawa S."/>
            <person name="Sagara H."/>
            <person name="Miura T."/>
            <person name="Yokobori S."/>
            <person name="Miyagawa K."/>
            <person name="Suzuki Y."/>
            <person name="Kubo T."/>
            <person name="Oyama M."/>
            <person name="Kohara Y."/>
            <person name="Fujiyama A."/>
            <person name="Arakawa K."/>
            <person name="Katayama T."/>
            <person name="Toyoda A."/>
            <person name="Kunieda T."/>
        </authorList>
    </citation>
    <scope>NUCLEOTIDE SEQUENCE [LARGE SCALE GENOMIC DNA]</scope>
    <source>
        <strain evidence="2 3">YOKOZUNA-1</strain>
    </source>
</reference>
<comment type="caution">
    <text evidence="2">The sequence shown here is derived from an EMBL/GenBank/DDBJ whole genome shotgun (WGS) entry which is preliminary data.</text>
</comment>
<name>A0A1D1UL80_RAMVA</name>
<dbReference type="InterPro" id="IPR050606">
    <property type="entry name" value="Calponin-like"/>
</dbReference>
<dbReference type="EMBL" id="BDGG01000001">
    <property type="protein sequence ID" value="GAU88027.1"/>
    <property type="molecule type" value="Genomic_DNA"/>
</dbReference>
<evidence type="ECO:0000313" key="2">
    <source>
        <dbReference type="EMBL" id="GAU88027.1"/>
    </source>
</evidence>
<dbReference type="SUPFAM" id="SSF47576">
    <property type="entry name" value="Calponin-homology domain, CH-domain"/>
    <property type="match status" value="1"/>
</dbReference>
<dbReference type="InterPro" id="IPR003096">
    <property type="entry name" value="SM22_calponin"/>
</dbReference>
<evidence type="ECO:0000259" key="1">
    <source>
        <dbReference type="PROSITE" id="PS50021"/>
    </source>
</evidence>
<dbReference type="PRINTS" id="PR00888">
    <property type="entry name" value="SM22CALPONIN"/>
</dbReference>
<dbReference type="Gene3D" id="1.10.418.10">
    <property type="entry name" value="Calponin-like domain"/>
    <property type="match status" value="1"/>
</dbReference>
<dbReference type="PANTHER" id="PTHR47385">
    <property type="entry name" value="CALPONIN"/>
    <property type="match status" value="1"/>
</dbReference>
<dbReference type="InterPro" id="IPR036872">
    <property type="entry name" value="CH_dom_sf"/>
</dbReference>
<evidence type="ECO:0000313" key="3">
    <source>
        <dbReference type="Proteomes" id="UP000186922"/>
    </source>
</evidence>
<dbReference type="GO" id="GO:0007015">
    <property type="term" value="P:actin filament organization"/>
    <property type="evidence" value="ECO:0007669"/>
    <property type="project" value="TreeGrafter"/>
</dbReference>
<dbReference type="Proteomes" id="UP000186922">
    <property type="component" value="Unassembled WGS sequence"/>
</dbReference>
<sequence length="149" mass="17100">MGRHSGQPRNQADEQHALQWIFQILGEPVPQGAFEDILQDGDVLCRFMQKIRPDLMPKYKKYEMAAKQRENVAMFSKCCEQMGVRDTDLFQTIDLFERKDPVAVANCISRLGSILQKQRPDLPTHGPKLAEGQAREFSTEQLAPGRMFY</sequence>
<dbReference type="PANTHER" id="PTHR47385:SF14">
    <property type="entry name" value="TRANSGELIN"/>
    <property type="match status" value="1"/>
</dbReference>
<dbReference type="GO" id="GO:0015629">
    <property type="term" value="C:actin cytoskeleton"/>
    <property type="evidence" value="ECO:0007669"/>
    <property type="project" value="TreeGrafter"/>
</dbReference>